<dbReference type="GO" id="GO:0000215">
    <property type="term" value="F:tRNA 2'-phosphotransferase activity"/>
    <property type="evidence" value="ECO:0007669"/>
    <property type="project" value="UniProtKB-EC"/>
</dbReference>
<keyword evidence="5" id="KW-0520">NAD</keyword>
<comment type="function">
    <text evidence="1">Catalyzes the last step of tRNA splicing, the transfer of the splice junction 2'-phosphate from ligated tRNA to NAD to produce ADP-ribose 1''-2'' cyclic phosphate.</text>
</comment>
<evidence type="ECO:0000256" key="2">
    <source>
        <dbReference type="ARBA" id="ARBA00009836"/>
    </source>
</evidence>
<gene>
    <name evidence="8" type="ORF">CALVIDRAFT_532345</name>
</gene>
<dbReference type="Pfam" id="PF01885">
    <property type="entry name" value="PTS_2-RNA"/>
    <property type="match status" value="1"/>
</dbReference>
<dbReference type="Gene3D" id="1.10.10.970">
    <property type="entry name" value="RNA 2'-phosphotransferase, Tpt1/KptA family, N-terminal domain"/>
    <property type="match status" value="1"/>
</dbReference>
<dbReference type="EC" id="2.7.1.160" evidence="3"/>
<evidence type="ECO:0000313" key="8">
    <source>
        <dbReference type="EMBL" id="KZP01573.1"/>
    </source>
</evidence>
<dbReference type="Gene3D" id="3.20.170.30">
    <property type="match status" value="1"/>
</dbReference>
<dbReference type="STRING" id="1330018.A0A167S4I4"/>
<evidence type="ECO:0000256" key="5">
    <source>
        <dbReference type="ARBA" id="ARBA00023027"/>
    </source>
</evidence>
<comment type="catalytic activity">
    <reaction evidence="6">
        <text>2'-phospho-[ligated tRNA] + NAD(+) = mature tRNA + ADP-alpha-D-ribose 1'',2''-cyclic phosphate + nicotinamide</text>
        <dbReference type="Rhea" id="RHEA:23324"/>
        <dbReference type="Rhea" id="RHEA-COMP:11106"/>
        <dbReference type="Rhea" id="RHEA-COMP:11107"/>
        <dbReference type="ChEBI" id="CHEBI:17154"/>
        <dbReference type="ChEBI" id="CHEBI:57540"/>
        <dbReference type="ChEBI" id="CHEBI:76596"/>
        <dbReference type="ChEBI" id="CHEBI:82883"/>
        <dbReference type="ChEBI" id="CHEBI:85027"/>
        <dbReference type="EC" id="2.7.1.160"/>
    </reaction>
</comment>
<dbReference type="PANTHER" id="PTHR12684">
    <property type="entry name" value="PUTATIVE PHOSPHOTRANSFERASE"/>
    <property type="match status" value="1"/>
</dbReference>
<organism evidence="8 9">
    <name type="scientific">Calocera viscosa (strain TUFC12733)</name>
    <dbReference type="NCBI Taxonomy" id="1330018"/>
    <lineage>
        <taxon>Eukaryota</taxon>
        <taxon>Fungi</taxon>
        <taxon>Dikarya</taxon>
        <taxon>Basidiomycota</taxon>
        <taxon>Agaricomycotina</taxon>
        <taxon>Dacrymycetes</taxon>
        <taxon>Dacrymycetales</taxon>
        <taxon>Dacrymycetaceae</taxon>
        <taxon>Calocera</taxon>
    </lineage>
</organism>
<evidence type="ECO:0000313" key="9">
    <source>
        <dbReference type="Proteomes" id="UP000076738"/>
    </source>
</evidence>
<dbReference type="OrthoDB" id="419694at2759"/>
<feature type="region of interest" description="Disordered" evidence="7">
    <location>
        <begin position="1"/>
        <end position="27"/>
    </location>
</feature>
<dbReference type="AlphaFoldDB" id="A0A167S4I4"/>
<comment type="similarity">
    <text evidence="2">Belongs to the KptA/TPT1 family.</text>
</comment>
<proteinExistence type="inferred from homology"/>
<protein>
    <recommendedName>
        <fullName evidence="3">2'-phosphotransferase</fullName>
        <ecNumber evidence="3">2.7.1.160</ecNumber>
    </recommendedName>
</protein>
<evidence type="ECO:0000256" key="1">
    <source>
        <dbReference type="ARBA" id="ARBA00003343"/>
    </source>
</evidence>
<evidence type="ECO:0000256" key="4">
    <source>
        <dbReference type="ARBA" id="ARBA00022679"/>
    </source>
</evidence>
<evidence type="ECO:0000256" key="6">
    <source>
        <dbReference type="ARBA" id="ARBA00047949"/>
    </source>
</evidence>
<dbReference type="GO" id="GO:0006388">
    <property type="term" value="P:tRNA splicing, via endonucleolytic cleavage and ligation"/>
    <property type="evidence" value="ECO:0007669"/>
    <property type="project" value="TreeGrafter"/>
</dbReference>
<reference evidence="8 9" key="1">
    <citation type="journal article" date="2016" name="Mol. Biol. Evol.">
        <title>Comparative Genomics of Early-Diverging Mushroom-Forming Fungi Provides Insights into the Origins of Lignocellulose Decay Capabilities.</title>
        <authorList>
            <person name="Nagy L.G."/>
            <person name="Riley R."/>
            <person name="Tritt A."/>
            <person name="Adam C."/>
            <person name="Daum C."/>
            <person name="Floudas D."/>
            <person name="Sun H."/>
            <person name="Yadav J.S."/>
            <person name="Pangilinan J."/>
            <person name="Larsson K.H."/>
            <person name="Matsuura K."/>
            <person name="Barry K."/>
            <person name="Labutti K."/>
            <person name="Kuo R."/>
            <person name="Ohm R.A."/>
            <person name="Bhattacharya S.S."/>
            <person name="Shirouzu T."/>
            <person name="Yoshinaga Y."/>
            <person name="Martin F.M."/>
            <person name="Grigoriev I.V."/>
            <person name="Hibbett D.S."/>
        </authorList>
    </citation>
    <scope>NUCLEOTIDE SEQUENCE [LARGE SCALE GENOMIC DNA]</scope>
    <source>
        <strain evidence="8 9">TUFC12733</strain>
    </source>
</reference>
<name>A0A167S4I4_CALVF</name>
<evidence type="ECO:0000256" key="7">
    <source>
        <dbReference type="SAM" id="MobiDB-lite"/>
    </source>
</evidence>
<accession>A0A167S4I4</accession>
<keyword evidence="4 8" id="KW-0808">Transferase</keyword>
<dbReference type="SUPFAM" id="SSF56399">
    <property type="entry name" value="ADP-ribosylation"/>
    <property type="match status" value="1"/>
</dbReference>
<evidence type="ECO:0000256" key="3">
    <source>
        <dbReference type="ARBA" id="ARBA00012007"/>
    </source>
</evidence>
<dbReference type="PANTHER" id="PTHR12684:SF2">
    <property type="entry name" value="TRNA 2'-PHOSPHOTRANSFERASE 1"/>
    <property type="match status" value="1"/>
</dbReference>
<dbReference type="InterPro" id="IPR042080">
    <property type="entry name" value="RNA_2'-PTrans_N"/>
</dbReference>
<dbReference type="InterPro" id="IPR042081">
    <property type="entry name" value="RNA_2'-PTrans_C"/>
</dbReference>
<dbReference type="Proteomes" id="UP000076738">
    <property type="component" value="Unassembled WGS sequence"/>
</dbReference>
<dbReference type="InterPro" id="IPR002745">
    <property type="entry name" value="Ptrans_KptA/Tpt1"/>
</dbReference>
<sequence>MSIDSKAPTTSRGGKPKSNLRGRPQDSEDVRISKTLSYILRHGAAKEGLKMRSDGYIKVDDLLARPKLKGVEFAVLEGIVKNNDKKRYQMLFEPTDPVEPGDTELKPTEGTWWIRANQGHTLKVEELELREIQSAEEIPVVVHGTALKTWPAIEKTGLSRMARNHIHLATGKLGDEGVISGMRASHAKNGVLIYVDVPKAMADGIRFYMSANGVVLSEGNKDGVLEKKFFKRVETANGEVLYESPSDEQ</sequence>
<dbReference type="EMBL" id="KV417266">
    <property type="protein sequence ID" value="KZP01573.1"/>
    <property type="molecule type" value="Genomic_DNA"/>
</dbReference>
<keyword evidence="9" id="KW-1185">Reference proteome</keyword>